<evidence type="ECO:0000256" key="7">
    <source>
        <dbReference type="ARBA" id="ARBA00047899"/>
    </source>
</evidence>
<dbReference type="EMBL" id="PPHD01014383">
    <property type="protein sequence ID" value="POI29683.1"/>
    <property type="molecule type" value="Genomic_DNA"/>
</dbReference>
<evidence type="ECO:0000256" key="2">
    <source>
        <dbReference type="ARBA" id="ARBA00022527"/>
    </source>
</evidence>
<reference evidence="10 11" key="1">
    <citation type="submission" date="2018-01" db="EMBL/GenBank/DDBJ databases">
        <title>Comparison of the Chinese Bamboo Partridge and Red Junglefowl genome sequences highlights the importance of demography in genome evolution.</title>
        <authorList>
            <person name="Tiley G.P."/>
            <person name="Kimball R.T."/>
            <person name="Braun E.L."/>
            <person name="Burleigh J.G."/>
        </authorList>
    </citation>
    <scope>NUCLEOTIDE SEQUENCE [LARGE SCALE GENOMIC DNA]</scope>
    <source>
        <strain evidence="10">RTK389</strain>
        <tissue evidence="10">Blood</tissue>
    </source>
</reference>
<keyword evidence="4" id="KW-0547">Nucleotide-binding</keyword>
<dbReference type="PROSITE" id="PS50011">
    <property type="entry name" value="PROTEIN_KINASE_DOM"/>
    <property type="match status" value="1"/>
</dbReference>
<dbReference type="EC" id="2.7.11.1" evidence="1"/>
<dbReference type="GO" id="GO:0000245">
    <property type="term" value="P:spliceosomal complex assembly"/>
    <property type="evidence" value="ECO:0007669"/>
    <property type="project" value="TreeGrafter"/>
</dbReference>
<accession>A0A2P4SZZ3</accession>
<dbReference type="PANTHER" id="PTHR47634">
    <property type="entry name" value="PROTEIN KINASE DOMAIN-CONTAINING PROTEIN-RELATED"/>
    <property type="match status" value="1"/>
</dbReference>
<dbReference type="GO" id="GO:0004674">
    <property type="term" value="F:protein serine/threonine kinase activity"/>
    <property type="evidence" value="ECO:0007669"/>
    <property type="project" value="UniProtKB-KW"/>
</dbReference>
<comment type="catalytic activity">
    <reaction evidence="8">
        <text>L-seryl-[protein] + ATP = O-phospho-L-seryl-[protein] + ADP + H(+)</text>
        <dbReference type="Rhea" id="RHEA:17989"/>
        <dbReference type="Rhea" id="RHEA-COMP:9863"/>
        <dbReference type="Rhea" id="RHEA-COMP:11604"/>
        <dbReference type="ChEBI" id="CHEBI:15378"/>
        <dbReference type="ChEBI" id="CHEBI:29999"/>
        <dbReference type="ChEBI" id="CHEBI:30616"/>
        <dbReference type="ChEBI" id="CHEBI:83421"/>
        <dbReference type="ChEBI" id="CHEBI:456216"/>
        <dbReference type="EC" id="2.7.11.1"/>
    </reaction>
</comment>
<evidence type="ECO:0000256" key="3">
    <source>
        <dbReference type="ARBA" id="ARBA00022679"/>
    </source>
</evidence>
<sequence length="147" mass="16824">VLAGLHFLHGRCRIIHADIKPENVLLYIHDKNLHRFLLDAAQCGQGTDLRLKAPDHVARIIELLGRIPPQIALSWNKSTKFFRRPGALLRISRLVPRSLHTILADRLKWRKHEVPPFTNFLLSALRYAPEKRATAAQCLQHAWLSAP</sequence>
<dbReference type="GO" id="GO:0005737">
    <property type="term" value="C:cytoplasm"/>
    <property type="evidence" value="ECO:0007669"/>
    <property type="project" value="TreeGrafter"/>
</dbReference>
<dbReference type="InterPro" id="IPR008271">
    <property type="entry name" value="Ser/Thr_kinase_AS"/>
</dbReference>
<protein>
    <recommendedName>
        <fullName evidence="1">non-specific serine/threonine protein kinase</fullName>
        <ecNumber evidence="1">2.7.11.1</ecNumber>
    </recommendedName>
</protein>
<dbReference type="OrthoDB" id="2649at2759"/>
<evidence type="ECO:0000313" key="10">
    <source>
        <dbReference type="EMBL" id="POI29683.1"/>
    </source>
</evidence>
<evidence type="ECO:0000313" key="11">
    <source>
        <dbReference type="Proteomes" id="UP000237246"/>
    </source>
</evidence>
<keyword evidence="2" id="KW-0723">Serine/threonine-protein kinase</keyword>
<dbReference type="GO" id="GO:0005524">
    <property type="term" value="F:ATP binding"/>
    <property type="evidence" value="ECO:0007669"/>
    <property type="project" value="UniProtKB-KW"/>
</dbReference>
<dbReference type="Proteomes" id="UP000237246">
    <property type="component" value="Unassembled WGS sequence"/>
</dbReference>
<feature type="non-terminal residue" evidence="10">
    <location>
        <position position="1"/>
    </location>
</feature>
<dbReference type="SUPFAM" id="SSF56112">
    <property type="entry name" value="Protein kinase-like (PK-like)"/>
    <property type="match status" value="1"/>
</dbReference>
<gene>
    <name evidence="10" type="ORF">CIB84_006567</name>
</gene>
<organism evidence="10 11">
    <name type="scientific">Bambusicola thoracicus</name>
    <name type="common">Chinese bamboo-partridge</name>
    <name type="synonym">Perdix thoracica</name>
    <dbReference type="NCBI Taxonomy" id="9083"/>
    <lineage>
        <taxon>Eukaryota</taxon>
        <taxon>Metazoa</taxon>
        <taxon>Chordata</taxon>
        <taxon>Craniata</taxon>
        <taxon>Vertebrata</taxon>
        <taxon>Euteleostomi</taxon>
        <taxon>Archelosauria</taxon>
        <taxon>Archosauria</taxon>
        <taxon>Dinosauria</taxon>
        <taxon>Saurischia</taxon>
        <taxon>Theropoda</taxon>
        <taxon>Coelurosauria</taxon>
        <taxon>Aves</taxon>
        <taxon>Neognathae</taxon>
        <taxon>Galloanserae</taxon>
        <taxon>Galliformes</taxon>
        <taxon>Phasianidae</taxon>
        <taxon>Perdicinae</taxon>
        <taxon>Bambusicola</taxon>
    </lineage>
</organism>
<name>A0A2P4SZZ3_BAMTH</name>
<evidence type="ECO:0000256" key="1">
    <source>
        <dbReference type="ARBA" id="ARBA00012513"/>
    </source>
</evidence>
<dbReference type="PANTHER" id="PTHR47634:SF23">
    <property type="entry name" value="LOC100144966 PROTEIN"/>
    <property type="match status" value="1"/>
</dbReference>
<evidence type="ECO:0000256" key="4">
    <source>
        <dbReference type="ARBA" id="ARBA00022741"/>
    </source>
</evidence>
<evidence type="ECO:0000256" key="8">
    <source>
        <dbReference type="ARBA" id="ARBA00048679"/>
    </source>
</evidence>
<dbReference type="PROSITE" id="PS00108">
    <property type="entry name" value="PROTEIN_KINASE_ST"/>
    <property type="match status" value="1"/>
</dbReference>
<proteinExistence type="predicted"/>
<dbReference type="InterPro" id="IPR051334">
    <property type="entry name" value="SRPK"/>
</dbReference>
<keyword evidence="3" id="KW-0808">Transferase</keyword>
<dbReference type="InterPro" id="IPR000719">
    <property type="entry name" value="Prot_kinase_dom"/>
</dbReference>
<comment type="catalytic activity">
    <reaction evidence="7">
        <text>L-threonyl-[protein] + ATP = O-phospho-L-threonyl-[protein] + ADP + H(+)</text>
        <dbReference type="Rhea" id="RHEA:46608"/>
        <dbReference type="Rhea" id="RHEA-COMP:11060"/>
        <dbReference type="Rhea" id="RHEA-COMP:11605"/>
        <dbReference type="ChEBI" id="CHEBI:15378"/>
        <dbReference type="ChEBI" id="CHEBI:30013"/>
        <dbReference type="ChEBI" id="CHEBI:30616"/>
        <dbReference type="ChEBI" id="CHEBI:61977"/>
        <dbReference type="ChEBI" id="CHEBI:456216"/>
        <dbReference type="EC" id="2.7.11.1"/>
    </reaction>
</comment>
<dbReference type="GO" id="GO:0035556">
    <property type="term" value="P:intracellular signal transduction"/>
    <property type="evidence" value="ECO:0007669"/>
    <property type="project" value="TreeGrafter"/>
</dbReference>
<dbReference type="Gene3D" id="1.10.510.10">
    <property type="entry name" value="Transferase(Phosphotransferase) domain 1"/>
    <property type="match status" value="2"/>
</dbReference>
<keyword evidence="11" id="KW-1185">Reference proteome</keyword>
<dbReference type="AlphaFoldDB" id="A0A2P4SZZ3"/>
<evidence type="ECO:0000256" key="5">
    <source>
        <dbReference type="ARBA" id="ARBA00022777"/>
    </source>
</evidence>
<dbReference type="GO" id="GO:0050684">
    <property type="term" value="P:regulation of mRNA processing"/>
    <property type="evidence" value="ECO:0007669"/>
    <property type="project" value="TreeGrafter"/>
</dbReference>
<comment type="caution">
    <text evidence="10">The sequence shown here is derived from an EMBL/GenBank/DDBJ whole genome shotgun (WGS) entry which is preliminary data.</text>
</comment>
<keyword evidence="5" id="KW-0418">Kinase</keyword>
<dbReference type="InterPro" id="IPR011009">
    <property type="entry name" value="Kinase-like_dom_sf"/>
</dbReference>
<feature type="domain" description="Protein kinase" evidence="9">
    <location>
        <begin position="1"/>
        <end position="144"/>
    </location>
</feature>
<keyword evidence="6" id="KW-0067">ATP-binding</keyword>
<dbReference type="GO" id="GO:0005634">
    <property type="term" value="C:nucleus"/>
    <property type="evidence" value="ECO:0007669"/>
    <property type="project" value="TreeGrafter"/>
</dbReference>
<evidence type="ECO:0000259" key="9">
    <source>
        <dbReference type="PROSITE" id="PS50011"/>
    </source>
</evidence>
<evidence type="ECO:0000256" key="6">
    <source>
        <dbReference type="ARBA" id="ARBA00022840"/>
    </source>
</evidence>